<dbReference type="AlphaFoldDB" id="A0A3G3JWD1"/>
<dbReference type="CDD" id="cd01948">
    <property type="entry name" value="EAL"/>
    <property type="match status" value="1"/>
</dbReference>
<reference evidence="9 10" key="1">
    <citation type="submission" date="2018-10" db="EMBL/GenBank/DDBJ databases">
        <title>Genome Sequence of Cohnella sp.</title>
        <authorList>
            <person name="Srinivasan S."/>
            <person name="Kim M.K."/>
        </authorList>
    </citation>
    <scope>NUCLEOTIDE SEQUENCE [LARGE SCALE GENOMIC DNA]</scope>
    <source>
        <strain evidence="9 10">18JY8-7</strain>
    </source>
</reference>
<keyword evidence="10" id="KW-1185">Reference proteome</keyword>
<dbReference type="PROSITE" id="PS50883">
    <property type="entry name" value="EAL"/>
    <property type="match status" value="1"/>
</dbReference>
<dbReference type="CDD" id="cd01949">
    <property type="entry name" value="GGDEF"/>
    <property type="match status" value="1"/>
</dbReference>
<dbReference type="InterPro" id="IPR011620">
    <property type="entry name" value="Sig_transdc_His_kinase_LytS_TM"/>
</dbReference>
<dbReference type="GO" id="GO:0000155">
    <property type="term" value="F:phosphorelay sensor kinase activity"/>
    <property type="evidence" value="ECO:0007669"/>
    <property type="project" value="InterPro"/>
</dbReference>
<accession>A0A3G3JWD1</accession>
<protein>
    <submittedName>
        <fullName evidence="9">EAL domain-containing protein</fullName>
    </submittedName>
</protein>
<dbReference type="Pfam" id="PF07694">
    <property type="entry name" value="5TM-5TMR_LYT"/>
    <property type="match status" value="1"/>
</dbReference>
<dbReference type="Pfam" id="PF00990">
    <property type="entry name" value="GGDEF"/>
    <property type="match status" value="1"/>
</dbReference>
<dbReference type="SUPFAM" id="SSF55073">
    <property type="entry name" value="Nucleotide cyclase"/>
    <property type="match status" value="1"/>
</dbReference>
<dbReference type="InterPro" id="IPR050706">
    <property type="entry name" value="Cyclic-di-GMP_PDE-like"/>
</dbReference>
<dbReference type="InterPro" id="IPR029787">
    <property type="entry name" value="Nucleotide_cyclase"/>
</dbReference>
<dbReference type="Proteomes" id="UP000269097">
    <property type="component" value="Chromosome"/>
</dbReference>
<dbReference type="Gene3D" id="3.20.20.450">
    <property type="entry name" value="EAL domain"/>
    <property type="match status" value="1"/>
</dbReference>
<dbReference type="PANTHER" id="PTHR33121">
    <property type="entry name" value="CYCLIC DI-GMP PHOSPHODIESTERASE PDEF"/>
    <property type="match status" value="1"/>
</dbReference>
<evidence type="ECO:0000256" key="4">
    <source>
        <dbReference type="ARBA" id="ARBA00022989"/>
    </source>
</evidence>
<feature type="transmembrane region" description="Helical" evidence="6">
    <location>
        <begin position="68"/>
        <end position="90"/>
    </location>
</feature>
<dbReference type="SMART" id="SM00052">
    <property type="entry name" value="EAL"/>
    <property type="match status" value="1"/>
</dbReference>
<dbReference type="GO" id="GO:0005886">
    <property type="term" value="C:plasma membrane"/>
    <property type="evidence" value="ECO:0007669"/>
    <property type="project" value="UniProtKB-SubCell"/>
</dbReference>
<feature type="transmembrane region" description="Helical" evidence="6">
    <location>
        <begin position="134"/>
        <end position="155"/>
    </location>
</feature>
<evidence type="ECO:0000256" key="2">
    <source>
        <dbReference type="ARBA" id="ARBA00022475"/>
    </source>
</evidence>
<dbReference type="KEGG" id="coh:EAV92_08075"/>
<feature type="transmembrane region" description="Helical" evidence="6">
    <location>
        <begin position="7"/>
        <end position="26"/>
    </location>
</feature>
<dbReference type="InterPro" id="IPR043128">
    <property type="entry name" value="Rev_trsase/Diguanyl_cyclase"/>
</dbReference>
<feature type="transmembrane region" description="Helical" evidence="6">
    <location>
        <begin position="38"/>
        <end position="56"/>
    </location>
</feature>
<dbReference type="InterPro" id="IPR001633">
    <property type="entry name" value="EAL_dom"/>
</dbReference>
<evidence type="ECO:0000313" key="10">
    <source>
        <dbReference type="Proteomes" id="UP000269097"/>
    </source>
</evidence>
<keyword evidence="4 6" id="KW-1133">Transmembrane helix</keyword>
<dbReference type="RefSeq" id="WP_123040586.1">
    <property type="nucleotide sequence ID" value="NZ_CP033433.1"/>
</dbReference>
<keyword evidence="2" id="KW-1003">Cell membrane</keyword>
<evidence type="ECO:0000259" key="7">
    <source>
        <dbReference type="PROSITE" id="PS50883"/>
    </source>
</evidence>
<organism evidence="9 10">
    <name type="scientific">Cohnella candidum</name>
    <dbReference type="NCBI Taxonomy" id="2674991"/>
    <lineage>
        <taxon>Bacteria</taxon>
        <taxon>Bacillati</taxon>
        <taxon>Bacillota</taxon>
        <taxon>Bacilli</taxon>
        <taxon>Bacillales</taxon>
        <taxon>Paenibacillaceae</taxon>
        <taxon>Cohnella</taxon>
    </lineage>
</organism>
<feature type="domain" description="GGDEF" evidence="8">
    <location>
        <begin position="222"/>
        <end position="354"/>
    </location>
</feature>
<gene>
    <name evidence="9" type="ORF">EAV92_08075</name>
</gene>
<evidence type="ECO:0000256" key="6">
    <source>
        <dbReference type="SAM" id="Phobius"/>
    </source>
</evidence>
<dbReference type="SUPFAM" id="SSF141868">
    <property type="entry name" value="EAL domain-like"/>
    <property type="match status" value="1"/>
</dbReference>
<dbReference type="Pfam" id="PF00563">
    <property type="entry name" value="EAL"/>
    <property type="match status" value="1"/>
</dbReference>
<feature type="domain" description="EAL" evidence="7">
    <location>
        <begin position="363"/>
        <end position="615"/>
    </location>
</feature>
<dbReference type="SMART" id="SM00267">
    <property type="entry name" value="GGDEF"/>
    <property type="match status" value="1"/>
</dbReference>
<evidence type="ECO:0000256" key="3">
    <source>
        <dbReference type="ARBA" id="ARBA00022692"/>
    </source>
</evidence>
<dbReference type="GO" id="GO:0071111">
    <property type="term" value="F:cyclic-guanylate-specific phosphodiesterase activity"/>
    <property type="evidence" value="ECO:0007669"/>
    <property type="project" value="InterPro"/>
</dbReference>
<dbReference type="Gene3D" id="3.30.70.270">
    <property type="match status" value="1"/>
</dbReference>
<dbReference type="PROSITE" id="PS50887">
    <property type="entry name" value="GGDEF"/>
    <property type="match status" value="1"/>
</dbReference>
<dbReference type="PANTHER" id="PTHR33121:SF79">
    <property type="entry name" value="CYCLIC DI-GMP PHOSPHODIESTERASE PDED-RELATED"/>
    <property type="match status" value="1"/>
</dbReference>
<evidence type="ECO:0000313" key="9">
    <source>
        <dbReference type="EMBL" id="AYQ72526.1"/>
    </source>
</evidence>
<dbReference type="InterPro" id="IPR000160">
    <property type="entry name" value="GGDEF_dom"/>
</dbReference>
<feature type="transmembrane region" description="Helical" evidence="6">
    <location>
        <begin position="167"/>
        <end position="186"/>
    </location>
</feature>
<dbReference type="NCBIfam" id="TIGR00254">
    <property type="entry name" value="GGDEF"/>
    <property type="match status" value="1"/>
</dbReference>
<dbReference type="Gene3D" id="1.10.1760.20">
    <property type="match status" value="1"/>
</dbReference>
<feature type="transmembrane region" description="Helical" evidence="6">
    <location>
        <begin position="102"/>
        <end position="122"/>
    </location>
</feature>
<proteinExistence type="predicted"/>
<evidence type="ECO:0000256" key="5">
    <source>
        <dbReference type="ARBA" id="ARBA00023136"/>
    </source>
</evidence>
<name>A0A3G3JWD1_9BACL</name>
<dbReference type="InterPro" id="IPR035919">
    <property type="entry name" value="EAL_sf"/>
</dbReference>
<sequence length="631" mass="71282">MIHMTSLLQNIATVIVIIMLANRLYPYLLHWNKPGQCLVIGALFGAAGLVSMNMPIHVDSGITVDLKAVLAGMSGLLGGPLSAAVSFVVIGGYRYHLGGMGMAPGILCIGAAALAGSALNLVFRRKRLRLRRIWWLPVCFGLFIALIQLAATMWFPPDIRNGLLRDFTLPLLTLYPLSSVIFHYFVTVEWVSYHDTQYDRVTLLPRYERLQGKWQRMIDRKQPFSLVILNVEKLRAVNDIHGVEGGNALLRECAGRLGAGLPKDGLISRFNGQDFAVSLPGYDMLQSLIWIVDMKKKLSVPYLIEGSPYHVTFSTGLAVYEGDAETLQNLFMQAETALRHARESGSNQTVPYESRLTEQIRYRTSLEKDLQFALDRNQFHLSYQPQFELETGKLRGFEALIRWNHPEWGAISPAEFIPLAEQTRLIIPIGQWVLETACEMAMKLKLNEAGATMAVNVSAVQLLEPDFPDRVAVVLRESGLQGRLLELELTETTMVQSFEKAADQLMRLKECGVRLALDDFGVGYSSLSYLRRLPFDLIKIDRSFIEDIGRSQDDRMTKSIIDWVRELRYGIVAEGLESYDQLYWLKQWKCDIAQGFLFSRPMPEEELLRYLRQLMPFPFAVPSPEVDGLPS</sequence>
<evidence type="ECO:0000259" key="8">
    <source>
        <dbReference type="PROSITE" id="PS50887"/>
    </source>
</evidence>
<evidence type="ECO:0000256" key="1">
    <source>
        <dbReference type="ARBA" id="ARBA00004651"/>
    </source>
</evidence>
<dbReference type="GO" id="GO:0071555">
    <property type="term" value="P:cell wall organization"/>
    <property type="evidence" value="ECO:0007669"/>
    <property type="project" value="InterPro"/>
</dbReference>
<comment type="subcellular location">
    <subcellularLocation>
        <location evidence="1">Cell membrane</location>
        <topology evidence="1">Multi-pass membrane protein</topology>
    </subcellularLocation>
</comment>
<keyword evidence="5 6" id="KW-0472">Membrane</keyword>
<keyword evidence="3 6" id="KW-0812">Transmembrane</keyword>
<dbReference type="EMBL" id="CP033433">
    <property type="protein sequence ID" value="AYQ72526.1"/>
    <property type="molecule type" value="Genomic_DNA"/>
</dbReference>